<dbReference type="RefSeq" id="WP_115888644.1">
    <property type="nucleotide sequence ID" value="NZ_QRDQ01000009.1"/>
</dbReference>
<dbReference type="Proteomes" id="UP000257004">
    <property type="component" value="Unassembled WGS sequence"/>
</dbReference>
<reference evidence="1 2" key="1">
    <citation type="submission" date="2018-07" db="EMBL/GenBank/DDBJ databases">
        <title>Genomic Encyclopedia of Archaeal and Bacterial Type Strains, Phase II (KMG-II): from individual species to whole genera.</title>
        <authorList>
            <person name="Goeker M."/>
        </authorList>
    </citation>
    <scope>NUCLEOTIDE SEQUENCE [LARGE SCALE GENOMIC DNA]</scope>
    <source>
        <strain evidence="1 2">DSM 25795</strain>
    </source>
</reference>
<evidence type="ECO:0000313" key="1">
    <source>
        <dbReference type="EMBL" id="RED23550.1"/>
    </source>
</evidence>
<gene>
    <name evidence="1" type="ORF">BD847_2610</name>
</gene>
<accession>A0A3D9FSU5</accession>
<organism evidence="1 2">
    <name type="scientific">Flavobacterium cutihirudinis</name>
    <dbReference type="NCBI Taxonomy" id="1265740"/>
    <lineage>
        <taxon>Bacteria</taxon>
        <taxon>Pseudomonadati</taxon>
        <taxon>Bacteroidota</taxon>
        <taxon>Flavobacteriia</taxon>
        <taxon>Flavobacteriales</taxon>
        <taxon>Flavobacteriaceae</taxon>
        <taxon>Flavobacterium</taxon>
    </lineage>
</organism>
<proteinExistence type="predicted"/>
<evidence type="ECO:0000313" key="2">
    <source>
        <dbReference type="Proteomes" id="UP000257004"/>
    </source>
</evidence>
<dbReference type="OrthoDB" id="9797716at2"/>
<sequence length="71" mass="7962">MNTKPVKIKPAKMCYEHIGGKLGQLLALTFAEKGWIAKKNPTDKHFYITDLGQIEFTKLGIDLTDIKAESL</sequence>
<dbReference type="EMBL" id="QRDQ01000009">
    <property type="protein sequence ID" value="RED23550.1"/>
    <property type="molecule type" value="Genomic_DNA"/>
</dbReference>
<protein>
    <recommendedName>
        <fullName evidence="3">ArsR family transcriptional regulator</fullName>
    </recommendedName>
</protein>
<name>A0A3D9FSU5_9FLAO</name>
<comment type="caution">
    <text evidence="1">The sequence shown here is derived from an EMBL/GenBank/DDBJ whole genome shotgun (WGS) entry which is preliminary data.</text>
</comment>
<dbReference type="AlphaFoldDB" id="A0A3D9FSU5"/>
<evidence type="ECO:0008006" key="3">
    <source>
        <dbReference type="Google" id="ProtNLM"/>
    </source>
</evidence>
<keyword evidence="2" id="KW-1185">Reference proteome</keyword>